<dbReference type="PANTHER" id="PTHR35528">
    <property type="entry name" value="BLL1675 PROTEIN"/>
    <property type="match status" value="1"/>
</dbReference>
<dbReference type="PANTHER" id="PTHR35528:SF3">
    <property type="entry name" value="BLL1675 PROTEIN"/>
    <property type="match status" value="1"/>
</dbReference>
<dbReference type="InterPro" id="IPR052183">
    <property type="entry name" value="IS_Transposase"/>
</dbReference>
<gene>
    <name evidence="3" type="primary">id440</name>
</gene>
<accession>Q9AN87</accession>
<protein>
    <submittedName>
        <fullName evidence="3">ID440</fullName>
    </submittedName>
</protein>
<dbReference type="AlphaFoldDB" id="Q9AN87"/>
<name>Q9AN87_BRAJP</name>
<evidence type="ECO:0000313" key="3">
    <source>
        <dbReference type="EMBL" id="AAG60888.1"/>
    </source>
</evidence>
<feature type="region of interest" description="Disordered" evidence="1">
    <location>
        <begin position="1"/>
        <end position="22"/>
    </location>
</feature>
<feature type="compositionally biased region" description="Basic and acidic residues" evidence="1">
    <location>
        <begin position="1"/>
        <end position="10"/>
    </location>
</feature>
<proteinExistence type="predicted"/>
<dbReference type="Pfam" id="PF13610">
    <property type="entry name" value="DDE_Tnp_IS240"/>
    <property type="match status" value="1"/>
</dbReference>
<dbReference type="InterPro" id="IPR032874">
    <property type="entry name" value="DDE_dom"/>
</dbReference>
<evidence type="ECO:0000256" key="1">
    <source>
        <dbReference type="SAM" id="MobiDB-lite"/>
    </source>
</evidence>
<reference evidence="3" key="1">
    <citation type="journal article" date="2001" name="J. Bacteriol.">
        <title>Potential symbiosis-specific genes uncovered by sequencing a 410-kb DNA region of the Bradyrhizobium japonicum chromosome.</title>
        <authorList>
            <person name="Gottfert M."/>
            <person name="Rothlisberger S."/>
            <person name="Kundig C."/>
            <person name="Beck C."/>
            <person name="Marty R."/>
            <person name="Hennecke H."/>
        </authorList>
    </citation>
    <scope>NUCLEOTIDE SEQUENCE</scope>
    <source>
        <strain evidence="3">110spc4</strain>
    </source>
</reference>
<feature type="domain" description="DDE" evidence="2">
    <location>
        <begin position="3"/>
        <end position="80"/>
    </location>
</feature>
<dbReference type="EMBL" id="AH010242">
    <property type="protein sequence ID" value="AAG60888.1"/>
    <property type="molecule type" value="Genomic_DNA"/>
</dbReference>
<evidence type="ECO:0000259" key="2">
    <source>
        <dbReference type="Pfam" id="PF13610"/>
    </source>
</evidence>
<organism evidence="3">
    <name type="scientific">Bradyrhizobium japonicum</name>
    <dbReference type="NCBI Taxonomy" id="375"/>
    <lineage>
        <taxon>Bacteria</taxon>
        <taxon>Pseudomonadati</taxon>
        <taxon>Pseudomonadota</taxon>
        <taxon>Alphaproteobacteria</taxon>
        <taxon>Hyphomicrobiales</taxon>
        <taxon>Nitrobacteraceae</taxon>
        <taxon>Bradyrhizobium</taxon>
    </lineage>
</organism>
<sequence>MIQRGRDSRAAQRLRKKLLKSAGTPPRVMITDKLRSYGAARAKTGLWVEHRQHKVLNNRAENSHQPTRRRERIMMRFNSSRPTDFCQFTIRSRTFSTSPIPEP</sequence>